<dbReference type="InterPro" id="IPR006527">
    <property type="entry name" value="F-box-assoc_dom_typ1"/>
</dbReference>
<keyword evidence="2" id="KW-1185">Reference proteome</keyword>
<sequence length="377" mass="42865">MNGPSAETMGDIFTEGIFIDILSRLPAKSLIRFKRVSKGWRSLISDLISDPSFVKLHLQRLKARDLIPSQRIIIGSPCDNLLQTVDYETLDHGSEDPLVVVPHSIEVPCRKPCIVGSCDGLVCLLESGIFLICNPTTREYRELPVSDIPRDYELFCGFGYDPRSDDYKIVEGVVDYGNWENWEVARFSFKSGSWRRIQFPYQELIHQQVSLSGVYWNGALHWYVYDLISDKKSMIMSFDLSEERFHWELPVPEVDVGMTLVGLGIHGASLFIHSGNYGPRMEAWIMDEHGRGGGSWTKWFSIDCTSVNLETGVGNAPLTYTRSGKVVLRVNSDRMILFNPKNNSCKDYPIRRHDPFQHAIYLETLVSPYLGGETSRI</sequence>
<dbReference type="SUPFAM" id="SSF81383">
    <property type="entry name" value="F-box domain"/>
    <property type="match status" value="1"/>
</dbReference>
<evidence type="ECO:0000259" key="1">
    <source>
        <dbReference type="SMART" id="SM00256"/>
    </source>
</evidence>
<gene>
    <name evidence="3" type="primary">LOC125316078</name>
</gene>
<dbReference type="Proteomes" id="UP000827889">
    <property type="component" value="Chromosome 1"/>
</dbReference>
<accession>A0ABM3HR92</accession>
<dbReference type="Pfam" id="PF00646">
    <property type="entry name" value="F-box"/>
    <property type="match status" value="1"/>
</dbReference>
<protein>
    <submittedName>
        <fullName evidence="3">F-box/kelch-repeat protein At3g06240-like</fullName>
    </submittedName>
</protein>
<dbReference type="PANTHER" id="PTHR31672">
    <property type="entry name" value="BNACNNG10540D PROTEIN"/>
    <property type="match status" value="1"/>
</dbReference>
<feature type="domain" description="F-box" evidence="1">
    <location>
        <begin position="13"/>
        <end position="56"/>
    </location>
</feature>
<evidence type="ECO:0000313" key="3">
    <source>
        <dbReference type="RefSeq" id="XP_048139111.1"/>
    </source>
</evidence>
<dbReference type="CDD" id="cd22157">
    <property type="entry name" value="F-box_AtFBW1-like"/>
    <property type="match status" value="1"/>
</dbReference>
<evidence type="ECO:0000313" key="2">
    <source>
        <dbReference type="Proteomes" id="UP000827889"/>
    </source>
</evidence>
<proteinExistence type="predicted"/>
<dbReference type="Gene3D" id="1.20.1280.50">
    <property type="match status" value="1"/>
</dbReference>
<dbReference type="GeneID" id="125316078"/>
<dbReference type="InterPro" id="IPR050796">
    <property type="entry name" value="SCF_F-box_component"/>
</dbReference>
<organism evidence="2 3">
    <name type="scientific">Rhodamnia argentea</name>
    <dbReference type="NCBI Taxonomy" id="178133"/>
    <lineage>
        <taxon>Eukaryota</taxon>
        <taxon>Viridiplantae</taxon>
        <taxon>Streptophyta</taxon>
        <taxon>Embryophyta</taxon>
        <taxon>Tracheophyta</taxon>
        <taxon>Spermatophyta</taxon>
        <taxon>Magnoliopsida</taxon>
        <taxon>eudicotyledons</taxon>
        <taxon>Gunneridae</taxon>
        <taxon>Pentapetalae</taxon>
        <taxon>rosids</taxon>
        <taxon>malvids</taxon>
        <taxon>Myrtales</taxon>
        <taxon>Myrtaceae</taxon>
        <taxon>Myrtoideae</taxon>
        <taxon>Myrteae</taxon>
        <taxon>Australasian group</taxon>
        <taxon>Rhodamnia</taxon>
    </lineage>
</organism>
<dbReference type="Pfam" id="PF07734">
    <property type="entry name" value="FBA_1"/>
    <property type="match status" value="1"/>
</dbReference>
<reference evidence="3" key="2">
    <citation type="submission" date="2025-08" db="UniProtKB">
        <authorList>
            <consortium name="RefSeq"/>
        </authorList>
    </citation>
    <scope>IDENTIFICATION</scope>
    <source>
        <tissue evidence="3">Leaf</tissue>
    </source>
</reference>
<dbReference type="NCBIfam" id="TIGR01640">
    <property type="entry name" value="F_box_assoc_1"/>
    <property type="match status" value="1"/>
</dbReference>
<dbReference type="RefSeq" id="XP_048139111.1">
    <property type="nucleotide sequence ID" value="XM_048283154.1"/>
</dbReference>
<reference evidence="2" key="1">
    <citation type="submission" date="2025-05" db="UniProtKB">
        <authorList>
            <consortium name="RefSeq"/>
        </authorList>
    </citation>
    <scope>NUCLEOTIDE SEQUENCE [LARGE SCALE GENOMIC DNA]</scope>
</reference>
<dbReference type="PANTHER" id="PTHR31672:SF13">
    <property type="entry name" value="F-BOX PROTEIN CPR30-LIKE"/>
    <property type="match status" value="1"/>
</dbReference>
<name>A0ABM3HR92_9MYRT</name>
<dbReference type="InterPro" id="IPR017451">
    <property type="entry name" value="F-box-assoc_interact_dom"/>
</dbReference>
<dbReference type="InterPro" id="IPR036047">
    <property type="entry name" value="F-box-like_dom_sf"/>
</dbReference>
<dbReference type="InterPro" id="IPR001810">
    <property type="entry name" value="F-box_dom"/>
</dbReference>
<dbReference type="SMART" id="SM00256">
    <property type="entry name" value="FBOX"/>
    <property type="match status" value="1"/>
</dbReference>